<accession>A0A426U8U1</accession>
<dbReference type="InterPro" id="IPR052356">
    <property type="entry name" value="Thiol_S-MT"/>
</dbReference>
<name>A0A426U8U1_9CHLR</name>
<dbReference type="EMBL" id="RSAS01000106">
    <property type="protein sequence ID" value="RRR76659.1"/>
    <property type="molecule type" value="Genomic_DNA"/>
</dbReference>
<proteinExistence type="predicted"/>
<sequence>MTLNNVGKPLQLEQLDLDDLYADVAASYGALFERLNRIPAQKHAQDVLNPRKVVEKLVVLERFAGDLQGQTLLEIGSGYGVFVAVTRLDYGMHSFGLEPGGAGYTSSLAVSRRLMERCSLAPQIIVEGVGEQMPFQPESFDLVYSTHVLEHVQNPRKVLHETVRVLRPGGLAQIVVPNYGSFWDGHYGMFWPPYISHRFARILVRLAGRDPAFVDTLQLITLRHMRTWMKQLQPQAEVLDWGEQLFHERMTGGRFTSWAAVGRVKRLVDLARRLGVAHAVSWVLRRCDAITPIVLTFRKR</sequence>
<keyword evidence="2" id="KW-0489">Methyltransferase</keyword>
<dbReference type="GO" id="GO:0008757">
    <property type="term" value="F:S-adenosylmethionine-dependent methyltransferase activity"/>
    <property type="evidence" value="ECO:0007669"/>
    <property type="project" value="InterPro"/>
</dbReference>
<dbReference type="GO" id="GO:0032259">
    <property type="term" value="P:methylation"/>
    <property type="evidence" value="ECO:0007669"/>
    <property type="project" value="UniProtKB-KW"/>
</dbReference>
<feature type="domain" description="Methyltransferase type 11" evidence="1">
    <location>
        <begin position="73"/>
        <end position="171"/>
    </location>
</feature>
<dbReference type="SUPFAM" id="SSF53335">
    <property type="entry name" value="S-adenosyl-L-methionine-dependent methyltransferases"/>
    <property type="match status" value="1"/>
</dbReference>
<dbReference type="PANTHER" id="PTHR45036:SF1">
    <property type="entry name" value="METHYLTRANSFERASE LIKE 7A"/>
    <property type="match status" value="1"/>
</dbReference>
<dbReference type="PANTHER" id="PTHR45036">
    <property type="entry name" value="METHYLTRANSFERASE LIKE 7B"/>
    <property type="match status" value="1"/>
</dbReference>
<keyword evidence="2" id="KW-0808">Transferase</keyword>
<reference evidence="2 3" key="1">
    <citation type="submission" date="2018-12" db="EMBL/GenBank/DDBJ databases">
        <title>Genome Sequence of Candidatus Viridilinea halotolerans isolated from saline sulfide-rich spring.</title>
        <authorList>
            <person name="Grouzdev D.S."/>
            <person name="Burganskaya E.I."/>
            <person name="Krutkina M.S."/>
            <person name="Sukhacheva M.V."/>
            <person name="Gorlenko V.M."/>
        </authorList>
    </citation>
    <scope>NUCLEOTIDE SEQUENCE [LARGE SCALE GENOMIC DNA]</scope>
    <source>
        <strain evidence="2">Chok-6</strain>
    </source>
</reference>
<dbReference type="CDD" id="cd02440">
    <property type="entry name" value="AdoMet_MTases"/>
    <property type="match status" value="1"/>
</dbReference>
<organism evidence="2 3">
    <name type="scientific">Candidatus Viridilinea halotolerans</name>
    <dbReference type="NCBI Taxonomy" id="2491704"/>
    <lineage>
        <taxon>Bacteria</taxon>
        <taxon>Bacillati</taxon>
        <taxon>Chloroflexota</taxon>
        <taxon>Chloroflexia</taxon>
        <taxon>Chloroflexales</taxon>
        <taxon>Chloroflexineae</taxon>
        <taxon>Oscillochloridaceae</taxon>
        <taxon>Candidatus Viridilinea</taxon>
    </lineage>
</organism>
<dbReference type="Gene3D" id="3.40.50.150">
    <property type="entry name" value="Vaccinia Virus protein VP39"/>
    <property type="match status" value="1"/>
</dbReference>
<evidence type="ECO:0000313" key="3">
    <source>
        <dbReference type="Proteomes" id="UP000280307"/>
    </source>
</evidence>
<dbReference type="Proteomes" id="UP000280307">
    <property type="component" value="Unassembled WGS sequence"/>
</dbReference>
<dbReference type="InterPro" id="IPR013216">
    <property type="entry name" value="Methyltransf_11"/>
</dbReference>
<dbReference type="Pfam" id="PF08241">
    <property type="entry name" value="Methyltransf_11"/>
    <property type="match status" value="1"/>
</dbReference>
<comment type="caution">
    <text evidence="2">The sequence shown here is derived from an EMBL/GenBank/DDBJ whole genome shotgun (WGS) entry which is preliminary data.</text>
</comment>
<evidence type="ECO:0000259" key="1">
    <source>
        <dbReference type="Pfam" id="PF08241"/>
    </source>
</evidence>
<protein>
    <submittedName>
        <fullName evidence="2">Class I SAM-dependent methyltransferase</fullName>
    </submittedName>
</protein>
<dbReference type="AlphaFoldDB" id="A0A426U8U1"/>
<gene>
    <name evidence="2" type="ORF">EI684_02500</name>
</gene>
<dbReference type="InterPro" id="IPR029063">
    <property type="entry name" value="SAM-dependent_MTases_sf"/>
</dbReference>
<evidence type="ECO:0000313" key="2">
    <source>
        <dbReference type="EMBL" id="RRR76659.1"/>
    </source>
</evidence>